<name>A0AAW1RLG9_9CHLO</name>
<evidence type="ECO:0000313" key="7">
    <source>
        <dbReference type="EMBL" id="KAK9834564.1"/>
    </source>
</evidence>
<dbReference type="SUPFAM" id="SSF46774">
    <property type="entry name" value="ARID-like"/>
    <property type="match status" value="2"/>
</dbReference>
<gene>
    <name evidence="7" type="ORF">WJX74_004709</name>
</gene>
<dbReference type="InterPro" id="IPR036431">
    <property type="entry name" value="ARID_dom_sf"/>
</dbReference>
<proteinExistence type="predicted"/>
<dbReference type="InterPro" id="IPR045147">
    <property type="entry name" value="ARI3A/B/C"/>
</dbReference>
<reference evidence="7 8" key="1">
    <citation type="journal article" date="2024" name="Nat. Commun.">
        <title>Phylogenomics reveals the evolutionary origins of lichenization in chlorophyte algae.</title>
        <authorList>
            <person name="Puginier C."/>
            <person name="Libourel C."/>
            <person name="Otte J."/>
            <person name="Skaloud P."/>
            <person name="Haon M."/>
            <person name="Grisel S."/>
            <person name="Petersen M."/>
            <person name="Berrin J.G."/>
            <person name="Delaux P.M."/>
            <person name="Dal Grande F."/>
            <person name="Keller J."/>
        </authorList>
    </citation>
    <scope>NUCLEOTIDE SEQUENCE [LARGE SCALE GENOMIC DNA]</scope>
    <source>
        <strain evidence="7 8">SAG 2145</strain>
    </source>
</reference>
<feature type="region of interest" description="Disordered" evidence="5">
    <location>
        <begin position="1"/>
        <end position="60"/>
    </location>
</feature>
<dbReference type="PROSITE" id="PS51011">
    <property type="entry name" value="ARID"/>
    <property type="match status" value="1"/>
</dbReference>
<feature type="domain" description="ARID" evidence="6">
    <location>
        <begin position="59"/>
        <end position="150"/>
    </location>
</feature>
<feature type="region of interest" description="Disordered" evidence="5">
    <location>
        <begin position="190"/>
        <end position="236"/>
    </location>
</feature>
<keyword evidence="4" id="KW-0539">Nucleus</keyword>
<dbReference type="InterPro" id="IPR001606">
    <property type="entry name" value="ARID_dom"/>
</dbReference>
<protein>
    <recommendedName>
        <fullName evidence="6">ARID domain-containing protein</fullName>
    </recommendedName>
</protein>
<dbReference type="AlphaFoldDB" id="A0AAW1RLG9"/>
<dbReference type="SMART" id="SM00501">
    <property type="entry name" value="BRIGHT"/>
    <property type="match status" value="1"/>
</dbReference>
<feature type="compositionally biased region" description="Polar residues" evidence="5">
    <location>
        <begin position="203"/>
        <end position="219"/>
    </location>
</feature>
<evidence type="ECO:0000256" key="5">
    <source>
        <dbReference type="SAM" id="MobiDB-lite"/>
    </source>
</evidence>
<dbReference type="GO" id="GO:0006357">
    <property type="term" value="P:regulation of transcription by RNA polymerase II"/>
    <property type="evidence" value="ECO:0007669"/>
    <property type="project" value="InterPro"/>
</dbReference>
<feature type="compositionally biased region" description="Polar residues" evidence="5">
    <location>
        <begin position="557"/>
        <end position="577"/>
    </location>
</feature>
<feature type="compositionally biased region" description="Low complexity" evidence="5">
    <location>
        <begin position="28"/>
        <end position="40"/>
    </location>
</feature>
<feature type="region of interest" description="Disordered" evidence="5">
    <location>
        <begin position="616"/>
        <end position="716"/>
    </location>
</feature>
<feature type="compositionally biased region" description="Polar residues" evidence="5">
    <location>
        <begin position="529"/>
        <end position="539"/>
    </location>
</feature>
<evidence type="ECO:0000259" key="6">
    <source>
        <dbReference type="PROSITE" id="PS51011"/>
    </source>
</evidence>
<keyword evidence="3" id="KW-0804">Transcription</keyword>
<organism evidence="7 8">
    <name type="scientific">Apatococcus lobatus</name>
    <dbReference type="NCBI Taxonomy" id="904363"/>
    <lineage>
        <taxon>Eukaryota</taxon>
        <taxon>Viridiplantae</taxon>
        <taxon>Chlorophyta</taxon>
        <taxon>core chlorophytes</taxon>
        <taxon>Trebouxiophyceae</taxon>
        <taxon>Chlorellales</taxon>
        <taxon>Chlorellaceae</taxon>
        <taxon>Apatococcus</taxon>
    </lineage>
</organism>
<feature type="region of interest" description="Disordered" evidence="5">
    <location>
        <begin position="515"/>
        <end position="579"/>
    </location>
</feature>
<dbReference type="PANTHER" id="PTHR15348:SF0">
    <property type="entry name" value="PROTEIN DEAD RINGER"/>
    <property type="match status" value="1"/>
</dbReference>
<evidence type="ECO:0000313" key="8">
    <source>
        <dbReference type="Proteomes" id="UP001438707"/>
    </source>
</evidence>
<dbReference type="Pfam" id="PF01388">
    <property type="entry name" value="ARID"/>
    <property type="match status" value="1"/>
</dbReference>
<dbReference type="GO" id="GO:0005634">
    <property type="term" value="C:nucleus"/>
    <property type="evidence" value="ECO:0007669"/>
    <property type="project" value="TreeGrafter"/>
</dbReference>
<evidence type="ECO:0000256" key="1">
    <source>
        <dbReference type="ARBA" id="ARBA00023015"/>
    </source>
</evidence>
<sequence>MAEAAEDAAGPVTAALEEADSGSEPLVATDAASLNAARASAPEEPGMPAPAFPGKPTPRETPEEFLEKLLAFWKAQNKTYIAPRMYKAPVSPHKLWHEVMSYGGYEAVAANKLWATVGRRFNPPSTMTDLSFVFKRNFVQALSAFEQVAQFSLWAEVGRTFRPPPTMTALSFIFKRNYTQALLEFEKATRRGETGVELPPQTRDPTSNAGKRPRGTSSIPDYDNRSIKRPRLPQDAAGIRSRTFGTELGRGAAGAVHEEARHRLMEVKQAALKEARQMVAGSATPTAEARLLKPGDRVEFRKRVGSYLGGWFAGQILQVEPGSHFEGRLRFLVQSLDFRDPADSAKAHQEWMPLIHPELNAESPAIVVRPQQLPQQPPTDPHDWKAGDALEGFWQHAWWMGTVQAVRGNGLLYCRSGPSPHFPQGEVWEVPALEARPAPANEASGFGMLLPSSATALIPKESWRQRLKPQKQLLGVCSIEAYACLDQLPRPPGSSEHSALAAAAARMDLDSPAAKAMAAGKAPHLATEAASQGASQISHEASESFADASSGDKALPRSTSVPSQDKTAAMQSPQQGVRQLPTLKGPARALLGPDPALAVRLQMACGPAGPHCPPRPLLAFKPPPPLNPRHASHPTAGFRPPPERPPLTKPATSKPSLSIELPSFLKWGRRMPRSPGGGHCQQDKPGASGGIQLNPTANDTKALEPPIRSFTTTRRS</sequence>
<accession>A0AAW1RLG9</accession>
<dbReference type="Gene3D" id="1.10.150.60">
    <property type="entry name" value="ARID DNA-binding domain"/>
    <property type="match status" value="2"/>
</dbReference>
<dbReference type="GO" id="GO:0003677">
    <property type="term" value="F:DNA binding"/>
    <property type="evidence" value="ECO:0007669"/>
    <property type="project" value="UniProtKB-KW"/>
</dbReference>
<feature type="compositionally biased region" description="Pro residues" evidence="5">
    <location>
        <begin position="639"/>
        <end position="648"/>
    </location>
</feature>
<keyword evidence="2" id="KW-0238">DNA-binding</keyword>
<comment type="caution">
    <text evidence="7">The sequence shown here is derived from an EMBL/GenBank/DDBJ whole genome shotgun (WGS) entry which is preliminary data.</text>
</comment>
<dbReference type="Proteomes" id="UP001438707">
    <property type="component" value="Unassembled WGS sequence"/>
</dbReference>
<dbReference type="PANTHER" id="PTHR15348">
    <property type="entry name" value="AT-RICH INTERACTIVE DOMAIN-CONTAINING PROTEIN ARID DOMAIN- CONTAINING PROTEIN DEAD RINGER PROTEIN B-CELL REGULATOR OF IGH TRANSCRIPTION BRIGHT"/>
    <property type="match status" value="1"/>
</dbReference>
<dbReference type="SMART" id="SM01014">
    <property type="entry name" value="ARID"/>
    <property type="match status" value="1"/>
</dbReference>
<feature type="compositionally biased region" description="Pro residues" evidence="5">
    <location>
        <begin position="616"/>
        <end position="627"/>
    </location>
</feature>
<keyword evidence="1" id="KW-0805">Transcription regulation</keyword>
<feature type="compositionally biased region" description="Pro residues" evidence="5">
    <location>
        <begin position="45"/>
        <end position="56"/>
    </location>
</feature>
<dbReference type="EMBL" id="JALJOS010000009">
    <property type="protein sequence ID" value="KAK9834564.1"/>
    <property type="molecule type" value="Genomic_DNA"/>
</dbReference>
<evidence type="ECO:0000256" key="2">
    <source>
        <dbReference type="ARBA" id="ARBA00023125"/>
    </source>
</evidence>
<keyword evidence="8" id="KW-1185">Reference proteome</keyword>
<evidence type="ECO:0000256" key="4">
    <source>
        <dbReference type="ARBA" id="ARBA00023242"/>
    </source>
</evidence>
<dbReference type="CDD" id="cd16100">
    <property type="entry name" value="ARID"/>
    <property type="match status" value="1"/>
</dbReference>
<evidence type="ECO:0000256" key="3">
    <source>
        <dbReference type="ARBA" id="ARBA00023163"/>
    </source>
</evidence>